<keyword evidence="2" id="KW-1185">Reference proteome</keyword>
<reference evidence="2" key="1">
    <citation type="journal article" date="1997" name="Nucleic Acids Res.">
        <title>tRNAscan-SE: a program for improved detection of transfer RNA genes in genomic sequence.</title>
        <authorList>
            <person name="Lowe T.M."/>
            <person name="Eddy S.R."/>
        </authorList>
    </citation>
    <scope>NUCLEOTIDE SEQUENCE [LARGE SCALE GENOMIC DNA]</scope>
</reference>
<dbReference type="GeneID" id="108618010"/>
<dbReference type="Proteomes" id="UP000694904">
    <property type="component" value="Chromosome X"/>
</dbReference>
<evidence type="ECO:0000313" key="3">
    <source>
        <dbReference type="RefSeq" id="XP_017869404.1"/>
    </source>
</evidence>
<evidence type="ECO:0000256" key="1">
    <source>
        <dbReference type="SAM" id="MobiDB-lite"/>
    </source>
</evidence>
<dbReference type="RefSeq" id="XP_017869404.1">
    <property type="nucleotide sequence ID" value="XM_018013915.1"/>
</dbReference>
<reference evidence="3" key="3">
    <citation type="submission" date="2025-08" db="UniProtKB">
        <authorList>
            <consortium name="RefSeq"/>
        </authorList>
    </citation>
    <scope>IDENTIFICATION</scope>
    <source>
        <tissue evidence="3">Whole organism</tissue>
    </source>
</reference>
<protein>
    <submittedName>
        <fullName evidence="3">Uncharacterized protein LOC108618010</fullName>
    </submittedName>
</protein>
<gene>
    <name evidence="3" type="primary">LOC108618010</name>
</gene>
<organism evidence="2 3">
    <name type="scientific">Drosophila arizonae</name>
    <name type="common">Fruit fly</name>
    <dbReference type="NCBI Taxonomy" id="7263"/>
    <lineage>
        <taxon>Eukaryota</taxon>
        <taxon>Metazoa</taxon>
        <taxon>Ecdysozoa</taxon>
        <taxon>Arthropoda</taxon>
        <taxon>Hexapoda</taxon>
        <taxon>Insecta</taxon>
        <taxon>Pterygota</taxon>
        <taxon>Neoptera</taxon>
        <taxon>Endopterygota</taxon>
        <taxon>Diptera</taxon>
        <taxon>Brachycera</taxon>
        <taxon>Muscomorpha</taxon>
        <taxon>Ephydroidea</taxon>
        <taxon>Drosophilidae</taxon>
        <taxon>Drosophila</taxon>
    </lineage>
</organism>
<evidence type="ECO:0000313" key="2">
    <source>
        <dbReference type="Proteomes" id="UP000694904"/>
    </source>
</evidence>
<reference evidence="2" key="2">
    <citation type="journal article" date="2016" name="G3 (Bethesda)">
        <title>Genome Evolution in Three Species of Cactophilic Drosophila.</title>
        <authorList>
            <person name="Sanchez-Flores A."/>
            <person name="Penazola F."/>
            <person name="Carpinteyro-Ponce J."/>
            <person name="Nazario-Yepiz N."/>
            <person name="Abreu-Goodger C."/>
            <person name="Machado C.A."/>
            <person name="Markow T.A."/>
        </authorList>
    </citation>
    <scope>NUCLEOTIDE SEQUENCE [LARGE SCALE GENOMIC DNA]</scope>
</reference>
<feature type="region of interest" description="Disordered" evidence="1">
    <location>
        <begin position="221"/>
        <end position="248"/>
    </location>
</feature>
<proteinExistence type="predicted"/>
<feature type="compositionally biased region" description="Basic residues" evidence="1">
    <location>
        <begin position="239"/>
        <end position="248"/>
    </location>
</feature>
<sequence length="248" mass="28059">MSYLRKGNKNAVETDSEDEDYAKLRLFAEATDHTLLRNDMYKKELTVESSGEAPAVASPPKALPKSERYLADEDAAPASDLQISKEMQTHLWGKLSAIIQNQVEYCEKSDQPANGSEEEKENGWFSQVKLLSNADCYVVDDIEPKPGPQKRPTIKRRLLEADEEQAKTDAALAAVVVDGDSILSGRDMQSWAPRKSRKDKFLEYKATDALGHKLQAIEPTNEFTKQRRKNNWNETKIGQRCRNKQKKS</sequence>
<accession>A0ABM1PQB8</accession>
<name>A0ABM1PQB8_DROAR</name>